<dbReference type="Gene3D" id="3.40.720.10">
    <property type="entry name" value="Alkaline Phosphatase, subunit A"/>
    <property type="match status" value="1"/>
</dbReference>
<dbReference type="PANTHER" id="PTHR45953">
    <property type="entry name" value="IDURONATE 2-SULFATASE"/>
    <property type="match status" value="1"/>
</dbReference>
<dbReference type="Pfam" id="PF00884">
    <property type="entry name" value="Sulfatase"/>
    <property type="match status" value="2"/>
</dbReference>
<keyword evidence="6" id="KW-0106">Calcium</keyword>
<evidence type="ECO:0000313" key="9">
    <source>
        <dbReference type="EMBL" id="BCX49315.1"/>
    </source>
</evidence>
<evidence type="ECO:0000256" key="3">
    <source>
        <dbReference type="ARBA" id="ARBA00022723"/>
    </source>
</evidence>
<dbReference type="Proteomes" id="UP001374893">
    <property type="component" value="Chromosome"/>
</dbReference>
<comment type="cofactor">
    <cofactor evidence="1">
        <name>Ca(2+)</name>
        <dbReference type="ChEBI" id="CHEBI:29108"/>
    </cofactor>
</comment>
<evidence type="ECO:0000256" key="5">
    <source>
        <dbReference type="ARBA" id="ARBA00022801"/>
    </source>
</evidence>
<keyword evidence="4 7" id="KW-0732">Signal</keyword>
<accession>A0ABM7RHH5</accession>
<keyword evidence="3" id="KW-0479">Metal-binding</keyword>
<feature type="signal peptide" evidence="7">
    <location>
        <begin position="1"/>
        <end position="20"/>
    </location>
</feature>
<evidence type="ECO:0000256" key="6">
    <source>
        <dbReference type="ARBA" id="ARBA00022837"/>
    </source>
</evidence>
<dbReference type="InterPro" id="IPR035874">
    <property type="entry name" value="IDS"/>
</dbReference>
<reference evidence="9 10" key="1">
    <citation type="submission" date="2021-06" db="EMBL/GenBank/DDBJ databases">
        <title>Complete genome of Haloferula helveola possessing various polysaccharide degrading enzymes.</title>
        <authorList>
            <person name="Takami H."/>
            <person name="Huang C."/>
            <person name="Hamasaki K."/>
        </authorList>
    </citation>
    <scope>NUCLEOTIDE SEQUENCE [LARGE SCALE GENOMIC DNA]</scope>
    <source>
        <strain evidence="9 10">CN-1</strain>
    </source>
</reference>
<evidence type="ECO:0000259" key="8">
    <source>
        <dbReference type="Pfam" id="PF00884"/>
    </source>
</evidence>
<gene>
    <name evidence="9" type="ORF">HAHE_32230</name>
</gene>
<dbReference type="InterPro" id="IPR000917">
    <property type="entry name" value="Sulfatase_N"/>
</dbReference>
<dbReference type="RefSeq" id="WP_338685848.1">
    <property type="nucleotide sequence ID" value="NZ_AP024702.1"/>
</dbReference>
<evidence type="ECO:0000256" key="2">
    <source>
        <dbReference type="ARBA" id="ARBA00008779"/>
    </source>
</evidence>
<feature type="chain" id="PRO_5046456782" evidence="7">
    <location>
        <begin position="21"/>
        <end position="464"/>
    </location>
</feature>
<keyword evidence="10" id="KW-1185">Reference proteome</keyword>
<organism evidence="9 10">
    <name type="scientific">Haloferula helveola</name>
    <dbReference type="NCBI Taxonomy" id="490095"/>
    <lineage>
        <taxon>Bacteria</taxon>
        <taxon>Pseudomonadati</taxon>
        <taxon>Verrucomicrobiota</taxon>
        <taxon>Verrucomicrobiia</taxon>
        <taxon>Verrucomicrobiales</taxon>
        <taxon>Verrucomicrobiaceae</taxon>
        <taxon>Haloferula</taxon>
    </lineage>
</organism>
<name>A0ABM7RHH5_9BACT</name>
<dbReference type="InterPro" id="IPR017850">
    <property type="entry name" value="Alkaline_phosphatase_core_sf"/>
</dbReference>
<keyword evidence="5" id="KW-0378">Hydrolase</keyword>
<evidence type="ECO:0000256" key="4">
    <source>
        <dbReference type="ARBA" id="ARBA00022729"/>
    </source>
</evidence>
<proteinExistence type="inferred from homology"/>
<evidence type="ECO:0000256" key="1">
    <source>
        <dbReference type="ARBA" id="ARBA00001913"/>
    </source>
</evidence>
<feature type="domain" description="Sulfatase N-terminal" evidence="8">
    <location>
        <begin position="27"/>
        <end position="90"/>
    </location>
</feature>
<evidence type="ECO:0000313" key="10">
    <source>
        <dbReference type="Proteomes" id="UP001374893"/>
    </source>
</evidence>
<evidence type="ECO:0000256" key="7">
    <source>
        <dbReference type="SAM" id="SignalP"/>
    </source>
</evidence>
<dbReference type="SUPFAM" id="SSF53649">
    <property type="entry name" value="Alkaline phosphatase-like"/>
    <property type="match status" value="1"/>
</dbReference>
<comment type="similarity">
    <text evidence="2">Belongs to the sulfatase family.</text>
</comment>
<sequence length="464" mass="51922">MHPFLTLSVILCGLAFTAIARSAEPIRNVLFIIADDLKANALGAYGNEICQTPNLDRLASRSMVFDLAFCQGTWCAPSRQSLMHSRYIGNRGPTLGKHLIAHGRYSARVGKIFHMRVPGDIIDGTDGRDVPETWTERFNCKGQEAHTPGLYRLLNQNIETRAPENRQSTAMPHRMFVSVESDGDGSAQPDWKAAEKAVEILQARADSPEPFFLAVGFVRPHYPSVAPAEHFRRYPFEKVPAPVVPEGDINDIPKPGRAPTTSEGCGIAKFPDNIRKMRADYYATVTFMDEQLGKVLDELDRRKLRDSTLIIFTSDHGYHLGEHDFWQKSTLHEDVIRVPFLISAPGMKTGRTRSLAELADIYPTVCDLLGVPIPESAQGESLKPVLQDPEAKVRQAAFALNPPKGHAIRTDEWAYMRYRNGEEELYRMSTDPGQIENLASRKELAGTKRELKRMLDEKVAQATK</sequence>
<dbReference type="CDD" id="cd16030">
    <property type="entry name" value="iduronate-2-sulfatase"/>
    <property type="match status" value="1"/>
</dbReference>
<dbReference type="EMBL" id="AP024702">
    <property type="protein sequence ID" value="BCX49315.1"/>
    <property type="molecule type" value="Genomic_DNA"/>
</dbReference>
<protein>
    <submittedName>
        <fullName evidence="9">Iduronate-2-sulfatase</fullName>
    </submittedName>
</protein>
<feature type="domain" description="Sulfatase N-terminal" evidence="8">
    <location>
        <begin position="186"/>
        <end position="371"/>
    </location>
</feature>
<dbReference type="PANTHER" id="PTHR45953:SF1">
    <property type="entry name" value="IDURONATE 2-SULFATASE"/>
    <property type="match status" value="1"/>
</dbReference>